<keyword evidence="3" id="KW-1185">Reference proteome</keyword>
<accession>A0A9P6VK68</accession>
<organism evidence="2 3">
    <name type="scientific">Hyphodiscus hymeniophilus</name>
    <dbReference type="NCBI Taxonomy" id="353542"/>
    <lineage>
        <taxon>Eukaryota</taxon>
        <taxon>Fungi</taxon>
        <taxon>Dikarya</taxon>
        <taxon>Ascomycota</taxon>
        <taxon>Pezizomycotina</taxon>
        <taxon>Leotiomycetes</taxon>
        <taxon>Helotiales</taxon>
        <taxon>Hyphodiscaceae</taxon>
        <taxon>Hyphodiscus</taxon>
    </lineage>
</organism>
<evidence type="ECO:0000313" key="2">
    <source>
        <dbReference type="EMBL" id="KAG0649158.1"/>
    </source>
</evidence>
<dbReference type="AlphaFoldDB" id="A0A9P6VK68"/>
<dbReference type="PANTHER" id="PTHR14614:SF109">
    <property type="entry name" value="RIBOSOMAL LYSINE N-METHYLTRANSFERASE 5"/>
    <property type="match status" value="1"/>
</dbReference>
<dbReference type="EMBL" id="VNKQ01000008">
    <property type="protein sequence ID" value="KAG0649158.1"/>
    <property type="molecule type" value="Genomic_DNA"/>
</dbReference>
<feature type="region of interest" description="Disordered" evidence="1">
    <location>
        <begin position="147"/>
        <end position="180"/>
    </location>
</feature>
<dbReference type="GO" id="GO:0032991">
    <property type="term" value="C:protein-containing complex"/>
    <property type="evidence" value="ECO:0007669"/>
    <property type="project" value="TreeGrafter"/>
</dbReference>
<gene>
    <name evidence="2" type="ORF">D0Z07_4154</name>
</gene>
<evidence type="ECO:0000256" key="1">
    <source>
        <dbReference type="SAM" id="MobiDB-lite"/>
    </source>
</evidence>
<proteinExistence type="predicted"/>
<dbReference type="GO" id="GO:0005829">
    <property type="term" value="C:cytosol"/>
    <property type="evidence" value="ECO:0007669"/>
    <property type="project" value="TreeGrafter"/>
</dbReference>
<sequence>MKLFSDTLCEEIIDPEEECFLLFSQSIPSQNLGFVDSKANVLELTINDRDLTIHQSPTILSSHRAGGTTGAVVWKITPLFASWITSTSKFLLKQQILDSNSNVLELGCGISGIIGLSLAPIINSYVLTDQEYVLKILNENLLENQRDTSASTKSRKSTAKPKRGSVPAVQGQPHSNISARPLDWETDEVTASLTGSDTKKSFDAVIACDCIYNDALIDPFVQTCVDACKLRNLEETGQTRPTVCVVAQQLRSAEVFEGWLKAFFKEFRVWRVSDEELIDGLRTDSGFVIHVGILR</sequence>
<reference evidence="2" key="1">
    <citation type="submission" date="2019-07" db="EMBL/GenBank/DDBJ databases">
        <title>Hyphodiscus hymeniophilus genome sequencing and assembly.</title>
        <authorList>
            <person name="Kramer G."/>
            <person name="Nodwell J."/>
        </authorList>
    </citation>
    <scope>NUCLEOTIDE SEQUENCE</scope>
    <source>
        <strain evidence="2">ATCC 34498</strain>
    </source>
</reference>
<dbReference type="Proteomes" id="UP000785200">
    <property type="component" value="Unassembled WGS sequence"/>
</dbReference>
<dbReference type="GO" id="GO:0008757">
    <property type="term" value="F:S-adenosylmethionine-dependent methyltransferase activity"/>
    <property type="evidence" value="ECO:0007669"/>
    <property type="project" value="UniProtKB-ARBA"/>
</dbReference>
<dbReference type="SUPFAM" id="SSF53335">
    <property type="entry name" value="S-adenosyl-L-methionine-dependent methyltransferases"/>
    <property type="match status" value="1"/>
</dbReference>
<dbReference type="Pfam" id="PF10294">
    <property type="entry name" value="Methyltransf_16"/>
    <property type="match status" value="1"/>
</dbReference>
<dbReference type="Gene3D" id="3.40.50.150">
    <property type="entry name" value="Vaccinia Virus protein VP39"/>
    <property type="match status" value="1"/>
</dbReference>
<dbReference type="OrthoDB" id="2529286at2759"/>
<comment type="caution">
    <text evidence="2">The sequence shown here is derived from an EMBL/GenBank/DDBJ whole genome shotgun (WGS) entry which is preliminary data.</text>
</comment>
<dbReference type="InterPro" id="IPR019410">
    <property type="entry name" value="Methyltransf_16"/>
</dbReference>
<evidence type="ECO:0000313" key="3">
    <source>
        <dbReference type="Proteomes" id="UP000785200"/>
    </source>
</evidence>
<name>A0A9P6VK68_9HELO</name>
<protein>
    <submittedName>
        <fullName evidence="2">Diaminohydroxyphosphoribosylamino-pyrimidine deaminase</fullName>
    </submittedName>
</protein>
<dbReference type="InterPro" id="IPR029063">
    <property type="entry name" value="SAM-dependent_MTases_sf"/>
</dbReference>
<dbReference type="PANTHER" id="PTHR14614">
    <property type="entry name" value="HEPATOCELLULAR CARCINOMA-ASSOCIATED ANTIGEN"/>
    <property type="match status" value="1"/>
</dbReference>
<feature type="compositionally biased region" description="Basic residues" evidence="1">
    <location>
        <begin position="153"/>
        <end position="163"/>
    </location>
</feature>